<evidence type="ECO:0000313" key="3">
    <source>
        <dbReference type="Proteomes" id="UP000825799"/>
    </source>
</evidence>
<dbReference type="EMBL" id="CP080590">
    <property type="protein sequence ID" value="QYO78013.1"/>
    <property type="molecule type" value="Genomic_DNA"/>
</dbReference>
<feature type="domain" description="Transcription regulator PadR N-terminal" evidence="1">
    <location>
        <begin position="8"/>
        <end position="82"/>
    </location>
</feature>
<dbReference type="InterPro" id="IPR005149">
    <property type="entry name" value="Tscrpt_reg_PadR_N"/>
</dbReference>
<accession>A0ABX8WGY9</accession>
<name>A0ABX8WGY9_9HYPH</name>
<organism evidence="2 3">
    <name type="scientific">Devosia salina</name>
    <dbReference type="NCBI Taxonomy" id="2860336"/>
    <lineage>
        <taxon>Bacteria</taxon>
        <taxon>Pseudomonadati</taxon>
        <taxon>Pseudomonadota</taxon>
        <taxon>Alphaproteobacteria</taxon>
        <taxon>Hyphomicrobiales</taxon>
        <taxon>Devosiaceae</taxon>
        <taxon>Devosia</taxon>
    </lineage>
</organism>
<gene>
    <name evidence="2" type="ORF">K1X15_05455</name>
</gene>
<dbReference type="Gene3D" id="1.10.10.10">
    <property type="entry name" value="Winged helix-like DNA-binding domain superfamily/Winged helix DNA-binding domain"/>
    <property type="match status" value="1"/>
</dbReference>
<reference evidence="2 3" key="1">
    <citation type="submission" date="2021-08" db="EMBL/GenBank/DDBJ databases">
        <title>Devosia salina sp. nov., isolated from the South China Sea sediment.</title>
        <authorList>
            <person name="Zhou Z."/>
        </authorList>
    </citation>
    <scope>NUCLEOTIDE SEQUENCE [LARGE SCALE GENOMIC DNA]</scope>
    <source>
        <strain evidence="2 3">SCS-3</strain>
    </source>
</reference>
<dbReference type="Proteomes" id="UP000825799">
    <property type="component" value="Chromosome"/>
</dbReference>
<dbReference type="InterPro" id="IPR036390">
    <property type="entry name" value="WH_DNA-bd_sf"/>
</dbReference>
<dbReference type="InterPro" id="IPR036388">
    <property type="entry name" value="WH-like_DNA-bd_sf"/>
</dbReference>
<dbReference type="Pfam" id="PF03551">
    <property type="entry name" value="PadR"/>
    <property type="match status" value="1"/>
</dbReference>
<evidence type="ECO:0000313" key="2">
    <source>
        <dbReference type="EMBL" id="QYO78013.1"/>
    </source>
</evidence>
<dbReference type="RefSeq" id="WP_220306494.1">
    <property type="nucleotide sequence ID" value="NZ_CP080590.1"/>
</dbReference>
<sequence length="182" mass="20790">MNVRTLCLSILYEGDASGYDIRRMCTEGNFAYFVEASYGSIYPALARLEDEGLVSSRTEQQDGKPARKVYTITEAGRTAFAEELSEPLGEDVFRSPFLLFARFAHILPQELVEERCHEQLQRTLEELKQIYQAPAEHDCSPADHWVINYGRAVLEVAEQHLRTHMHELITMARAEPRKDAAE</sequence>
<protein>
    <submittedName>
        <fullName evidence="2">PadR family transcriptional regulator</fullName>
    </submittedName>
</protein>
<dbReference type="PANTHER" id="PTHR43252">
    <property type="entry name" value="TRANSCRIPTIONAL REGULATOR YQJI"/>
    <property type="match status" value="1"/>
</dbReference>
<keyword evidence="3" id="KW-1185">Reference proteome</keyword>
<dbReference type="SUPFAM" id="SSF46785">
    <property type="entry name" value="Winged helix' DNA-binding domain"/>
    <property type="match status" value="1"/>
</dbReference>
<evidence type="ECO:0000259" key="1">
    <source>
        <dbReference type="Pfam" id="PF03551"/>
    </source>
</evidence>
<proteinExistence type="predicted"/>
<dbReference type="PANTHER" id="PTHR43252:SF6">
    <property type="entry name" value="NEGATIVE TRANSCRIPTION REGULATOR PADR"/>
    <property type="match status" value="1"/>
</dbReference>